<keyword evidence="8" id="KW-0963">Cytoplasm</keyword>
<comment type="similarity">
    <text evidence="1 8">Belongs to the Fur family.</text>
</comment>
<sequence length="153" mass="16841">MPANIEDRLARAEAIAAQRGLAFTTLRRQVYELVLAAERPIGAYELLAALAPQRGPVPPTTVYRALDFLVENGFIHRIESKNAFFACCELGEPHEGQFLICEECGHALEIPGTELADKLSHSQPAHGFEVHRQVVELSGICGDCKHSHAHHKP</sequence>
<evidence type="ECO:0000256" key="1">
    <source>
        <dbReference type="ARBA" id="ARBA00007957"/>
    </source>
</evidence>
<dbReference type="EMBL" id="CP011568">
    <property type="protein sequence ID" value="AKJ67937.1"/>
    <property type="molecule type" value="Genomic_DNA"/>
</dbReference>
<dbReference type="PANTHER" id="PTHR33202:SF6">
    <property type="entry name" value="ZINC UPTAKE REGULATION PROTEIN"/>
    <property type="match status" value="1"/>
</dbReference>
<keyword evidence="4 8" id="KW-0805">Transcription regulation</keyword>
<keyword evidence="3 7" id="KW-0862">Zinc</keyword>
<evidence type="ECO:0000256" key="5">
    <source>
        <dbReference type="ARBA" id="ARBA00023125"/>
    </source>
</evidence>
<reference evidence="10" key="1">
    <citation type="submission" date="2015-06" db="EMBL/GenBank/DDBJ databases">
        <authorList>
            <person name="Lim Y.L."/>
            <person name="Ee R."/>
            <person name="Yong D."/>
            <person name="How K.Y."/>
            <person name="Yin W.F."/>
            <person name="Chan K.G."/>
        </authorList>
    </citation>
    <scope>NUCLEOTIDE SEQUENCE [LARGE SCALE GENOMIC DNA]</scope>
    <source>
        <strain evidence="10">DSM 25325</strain>
    </source>
</reference>
<dbReference type="GO" id="GO:0000976">
    <property type="term" value="F:transcription cis-regulatory region binding"/>
    <property type="evidence" value="ECO:0007669"/>
    <property type="project" value="TreeGrafter"/>
</dbReference>
<dbReference type="GO" id="GO:0008270">
    <property type="term" value="F:zinc ion binding"/>
    <property type="evidence" value="ECO:0007669"/>
    <property type="project" value="TreeGrafter"/>
</dbReference>
<evidence type="ECO:0000256" key="3">
    <source>
        <dbReference type="ARBA" id="ARBA00022833"/>
    </source>
</evidence>
<dbReference type="RefSeq" id="WP_047213757.1">
    <property type="nucleotide sequence ID" value="NZ_CP011568.3"/>
</dbReference>
<dbReference type="Proteomes" id="UP000036700">
    <property type="component" value="Chromosome"/>
</dbReference>
<dbReference type="InterPro" id="IPR043135">
    <property type="entry name" value="Fur_C"/>
</dbReference>
<feature type="binding site" evidence="7">
    <location>
        <position position="101"/>
    </location>
    <ligand>
        <name>Zn(2+)</name>
        <dbReference type="ChEBI" id="CHEBI:29105"/>
    </ligand>
</feature>
<keyword evidence="7 8" id="KW-0479">Metal-binding</keyword>
<keyword evidence="6 8" id="KW-0804">Transcription</keyword>
<accession>A0A0G3ERL4</accession>
<comment type="subcellular location">
    <subcellularLocation>
        <location evidence="8">Cytoplasm</location>
    </subcellularLocation>
</comment>
<keyword evidence="10" id="KW-1185">Reference proteome</keyword>
<dbReference type="PANTHER" id="PTHR33202">
    <property type="entry name" value="ZINC UPTAKE REGULATION PROTEIN"/>
    <property type="match status" value="1"/>
</dbReference>
<dbReference type="Gene3D" id="3.30.1490.190">
    <property type="match status" value="1"/>
</dbReference>
<dbReference type="GO" id="GO:1900376">
    <property type="term" value="P:regulation of secondary metabolite biosynthetic process"/>
    <property type="evidence" value="ECO:0007669"/>
    <property type="project" value="TreeGrafter"/>
</dbReference>
<dbReference type="InterPro" id="IPR036390">
    <property type="entry name" value="WH_DNA-bd_sf"/>
</dbReference>
<dbReference type="CDD" id="cd07153">
    <property type="entry name" value="Fur_like"/>
    <property type="match status" value="1"/>
</dbReference>
<name>A0A0G3ERL4_9BURK</name>
<evidence type="ECO:0000256" key="2">
    <source>
        <dbReference type="ARBA" id="ARBA00022491"/>
    </source>
</evidence>
<evidence type="ECO:0000256" key="4">
    <source>
        <dbReference type="ARBA" id="ARBA00023015"/>
    </source>
</evidence>
<dbReference type="Gene3D" id="1.10.10.10">
    <property type="entry name" value="Winged helix-like DNA-binding domain superfamily/Winged helix DNA-binding domain"/>
    <property type="match status" value="1"/>
</dbReference>
<comment type="cofactor">
    <cofactor evidence="7">
        <name>Zn(2+)</name>
        <dbReference type="ChEBI" id="CHEBI:29105"/>
    </cofactor>
    <text evidence="7">Binds 1 zinc ion per subunit.</text>
</comment>
<dbReference type="PATRIC" id="fig|445709.3.peg.1415"/>
<feature type="binding site" evidence="7">
    <location>
        <position position="144"/>
    </location>
    <ligand>
        <name>Zn(2+)</name>
        <dbReference type="ChEBI" id="CHEBI:29105"/>
    </ligand>
</feature>
<dbReference type="SUPFAM" id="SSF46785">
    <property type="entry name" value="Winged helix' DNA-binding domain"/>
    <property type="match status" value="1"/>
</dbReference>
<dbReference type="InterPro" id="IPR036388">
    <property type="entry name" value="WH-like_DNA-bd_sf"/>
</dbReference>
<evidence type="ECO:0000313" key="9">
    <source>
        <dbReference type="EMBL" id="AKJ67937.1"/>
    </source>
</evidence>
<feature type="binding site" evidence="7">
    <location>
        <position position="141"/>
    </location>
    <ligand>
        <name>Zn(2+)</name>
        <dbReference type="ChEBI" id="CHEBI:29105"/>
    </ligand>
</feature>
<proteinExistence type="inferred from homology"/>
<gene>
    <name evidence="8" type="primary">fur</name>
    <name evidence="9" type="ORF">ABW99_06605</name>
</gene>
<dbReference type="GO" id="GO:0045892">
    <property type="term" value="P:negative regulation of DNA-templated transcription"/>
    <property type="evidence" value="ECO:0007669"/>
    <property type="project" value="TreeGrafter"/>
</dbReference>
<protein>
    <recommendedName>
        <fullName evidence="8">Ferric uptake regulation protein</fullName>
    </recommendedName>
</protein>
<dbReference type="AlphaFoldDB" id="A0A0G3ERL4"/>
<dbReference type="STRING" id="445709.ABW99_06605"/>
<evidence type="ECO:0000256" key="7">
    <source>
        <dbReference type="PIRSR" id="PIRSR602481-1"/>
    </source>
</evidence>
<dbReference type="InterPro" id="IPR002481">
    <property type="entry name" value="FUR"/>
</dbReference>
<dbReference type="Pfam" id="PF01475">
    <property type="entry name" value="FUR"/>
    <property type="match status" value="1"/>
</dbReference>
<dbReference type="KEGG" id="ptx:ABW99_06605"/>
<organism evidence="9 10">
    <name type="scientific">Pandoraea thiooxydans</name>
    <dbReference type="NCBI Taxonomy" id="445709"/>
    <lineage>
        <taxon>Bacteria</taxon>
        <taxon>Pseudomonadati</taxon>
        <taxon>Pseudomonadota</taxon>
        <taxon>Betaproteobacteria</taxon>
        <taxon>Burkholderiales</taxon>
        <taxon>Burkholderiaceae</taxon>
        <taxon>Pandoraea</taxon>
    </lineage>
</organism>
<evidence type="ECO:0000313" key="10">
    <source>
        <dbReference type="Proteomes" id="UP000036700"/>
    </source>
</evidence>
<keyword evidence="8" id="KW-0408">Iron</keyword>
<keyword evidence="2 8" id="KW-0678">Repressor</keyword>
<comment type="subunit">
    <text evidence="8">Homodimer.</text>
</comment>
<dbReference type="GO" id="GO:0005829">
    <property type="term" value="C:cytosol"/>
    <property type="evidence" value="ECO:0007669"/>
    <property type="project" value="TreeGrafter"/>
</dbReference>
<keyword evidence="5 8" id="KW-0238">DNA-binding</keyword>
<feature type="binding site" evidence="7">
    <location>
        <position position="104"/>
    </location>
    <ligand>
        <name>Zn(2+)</name>
        <dbReference type="ChEBI" id="CHEBI:29105"/>
    </ligand>
</feature>
<dbReference type="GO" id="GO:0003700">
    <property type="term" value="F:DNA-binding transcription factor activity"/>
    <property type="evidence" value="ECO:0007669"/>
    <property type="project" value="UniProtKB-UniRule"/>
</dbReference>
<evidence type="ECO:0000256" key="8">
    <source>
        <dbReference type="RuleBase" id="RU364037"/>
    </source>
</evidence>
<evidence type="ECO:0000256" key="6">
    <source>
        <dbReference type="ARBA" id="ARBA00023163"/>
    </source>
</evidence>